<evidence type="ECO:0000313" key="1">
    <source>
        <dbReference type="EMBL" id="WVZ73931.1"/>
    </source>
</evidence>
<reference evidence="1 2" key="1">
    <citation type="submission" date="2024-02" db="EMBL/GenBank/DDBJ databases">
        <title>High-quality chromosome-scale genome assembly of Pensacola bahiagrass (Paspalum notatum Flugge var. saurae).</title>
        <authorList>
            <person name="Vega J.M."/>
            <person name="Podio M."/>
            <person name="Orjuela J."/>
            <person name="Siena L.A."/>
            <person name="Pessino S.C."/>
            <person name="Combes M.C."/>
            <person name="Mariac C."/>
            <person name="Albertini E."/>
            <person name="Pupilli F."/>
            <person name="Ortiz J.P.A."/>
            <person name="Leblanc O."/>
        </authorList>
    </citation>
    <scope>NUCLEOTIDE SEQUENCE [LARGE SCALE GENOMIC DNA]</scope>
    <source>
        <strain evidence="1">R1</strain>
        <tissue evidence="1">Leaf</tissue>
    </source>
</reference>
<dbReference type="Proteomes" id="UP001341281">
    <property type="component" value="Chromosome 05"/>
</dbReference>
<gene>
    <name evidence="1" type="ORF">U9M48_022181</name>
</gene>
<keyword evidence="2" id="KW-1185">Reference proteome</keyword>
<sequence>MIRASPVSLFCEKEETAEPPMIPSHRPAGEIKPLTNATAVVHTFRLAARRRWCSSRCLHSVANRLLRPYPLSRCRCRDIVGSNHLPSPSPARSAVPVRALLAECRLPCRRALSFWSVAPGSFPPVRIRLVSCLLSFWCALGICARFPSFLPFLVAAPCPAGCRRRSPLLAPSFLPSVRRSPWRLVCRRDCARRV</sequence>
<protein>
    <submittedName>
        <fullName evidence="1">Uncharacterized protein</fullName>
    </submittedName>
</protein>
<name>A0AAQ3WUG9_PASNO</name>
<organism evidence="1 2">
    <name type="scientific">Paspalum notatum var. saurae</name>
    <dbReference type="NCBI Taxonomy" id="547442"/>
    <lineage>
        <taxon>Eukaryota</taxon>
        <taxon>Viridiplantae</taxon>
        <taxon>Streptophyta</taxon>
        <taxon>Embryophyta</taxon>
        <taxon>Tracheophyta</taxon>
        <taxon>Spermatophyta</taxon>
        <taxon>Magnoliopsida</taxon>
        <taxon>Liliopsida</taxon>
        <taxon>Poales</taxon>
        <taxon>Poaceae</taxon>
        <taxon>PACMAD clade</taxon>
        <taxon>Panicoideae</taxon>
        <taxon>Andropogonodae</taxon>
        <taxon>Paspaleae</taxon>
        <taxon>Paspalinae</taxon>
        <taxon>Paspalum</taxon>
    </lineage>
</organism>
<proteinExistence type="predicted"/>
<evidence type="ECO:0000313" key="2">
    <source>
        <dbReference type="Proteomes" id="UP001341281"/>
    </source>
</evidence>
<dbReference type="AlphaFoldDB" id="A0AAQ3WUG9"/>
<accession>A0AAQ3WUG9</accession>
<dbReference type="EMBL" id="CP144749">
    <property type="protein sequence ID" value="WVZ73931.1"/>
    <property type="molecule type" value="Genomic_DNA"/>
</dbReference>